<evidence type="ECO:0000313" key="2">
    <source>
        <dbReference type="EMBL" id="KAG7341420.1"/>
    </source>
</evidence>
<dbReference type="EMBL" id="JAGRRH010000026">
    <property type="protein sequence ID" value="KAG7341420.1"/>
    <property type="molecule type" value="Genomic_DNA"/>
</dbReference>
<gene>
    <name evidence="2" type="ORF">IV203_023372</name>
</gene>
<accession>A0A9K3KD37</accession>
<feature type="compositionally biased region" description="Basic and acidic residues" evidence="1">
    <location>
        <begin position="1"/>
        <end position="11"/>
    </location>
</feature>
<feature type="region of interest" description="Disordered" evidence="1">
    <location>
        <begin position="1"/>
        <end position="24"/>
    </location>
</feature>
<dbReference type="Proteomes" id="UP000693970">
    <property type="component" value="Unassembled WGS sequence"/>
</dbReference>
<dbReference type="OrthoDB" id="48425at2759"/>
<name>A0A9K3KD37_9STRA</name>
<reference evidence="2" key="2">
    <citation type="submission" date="2021-04" db="EMBL/GenBank/DDBJ databases">
        <authorList>
            <person name="Podell S."/>
        </authorList>
    </citation>
    <scope>NUCLEOTIDE SEQUENCE</scope>
    <source>
        <strain evidence="2">Hildebrandi</strain>
    </source>
</reference>
<organism evidence="2 3">
    <name type="scientific">Nitzschia inconspicua</name>
    <dbReference type="NCBI Taxonomy" id="303405"/>
    <lineage>
        <taxon>Eukaryota</taxon>
        <taxon>Sar</taxon>
        <taxon>Stramenopiles</taxon>
        <taxon>Ochrophyta</taxon>
        <taxon>Bacillariophyta</taxon>
        <taxon>Bacillariophyceae</taxon>
        <taxon>Bacillariophycidae</taxon>
        <taxon>Bacillariales</taxon>
        <taxon>Bacillariaceae</taxon>
        <taxon>Nitzschia</taxon>
    </lineage>
</organism>
<dbReference type="AlphaFoldDB" id="A0A9K3KD37"/>
<dbReference type="CDD" id="cd06463">
    <property type="entry name" value="p23_like"/>
    <property type="match status" value="1"/>
</dbReference>
<protein>
    <submittedName>
        <fullName evidence="2">Uncharacterized protein</fullName>
    </submittedName>
</protein>
<keyword evidence="3" id="KW-1185">Reference proteome</keyword>
<proteinExistence type="predicted"/>
<feature type="region of interest" description="Disordered" evidence="1">
    <location>
        <begin position="61"/>
        <end position="80"/>
    </location>
</feature>
<comment type="caution">
    <text evidence="2">The sequence shown here is derived from an EMBL/GenBank/DDBJ whole genome shotgun (WGS) entry which is preliminary data.</text>
</comment>
<sequence>MPIDYSKWDHIDDSDDDESETYETSAVPRVTRLDAPSQVTFGGCGDNDVINIQQSTSAALPTNSPVVTNASSAEQSGATTMTTSVAKASVNETKTWVQHGGMVTTDQDRKLYWCQDRYSIVLRLELKPEEKVSRVTVDGILSHRDRHTAMGTHKQHLKCVGKSGTTDTVLLEGDLPHPVHLAEDDEGVDWSIVRDSHNTRYLLITMYKAVPMLGVFLWWKRPLMEFTEVDIEGDHKKTAASQEFLSAWEEAHKMFREKRQQEQSKGGPSS</sequence>
<evidence type="ECO:0000256" key="1">
    <source>
        <dbReference type="SAM" id="MobiDB-lite"/>
    </source>
</evidence>
<reference evidence="2" key="1">
    <citation type="journal article" date="2021" name="Sci. Rep.">
        <title>Diploid genomic architecture of Nitzschia inconspicua, an elite biomass production diatom.</title>
        <authorList>
            <person name="Oliver A."/>
            <person name="Podell S."/>
            <person name="Pinowska A."/>
            <person name="Traller J.C."/>
            <person name="Smith S.R."/>
            <person name="McClure R."/>
            <person name="Beliaev A."/>
            <person name="Bohutskyi P."/>
            <person name="Hill E.A."/>
            <person name="Rabines A."/>
            <person name="Zheng H."/>
            <person name="Allen L.Z."/>
            <person name="Kuo A."/>
            <person name="Grigoriev I.V."/>
            <person name="Allen A.E."/>
            <person name="Hazlebeck D."/>
            <person name="Allen E.E."/>
        </authorList>
    </citation>
    <scope>NUCLEOTIDE SEQUENCE</scope>
    <source>
        <strain evidence="2">Hildebrandi</strain>
    </source>
</reference>
<evidence type="ECO:0000313" key="3">
    <source>
        <dbReference type="Proteomes" id="UP000693970"/>
    </source>
</evidence>
<feature type="compositionally biased region" description="Acidic residues" evidence="1">
    <location>
        <begin position="12"/>
        <end position="21"/>
    </location>
</feature>